<dbReference type="InterPro" id="IPR036681">
    <property type="entry name" value="PgpA-like_sf"/>
</dbReference>
<name>A0ABD5NQ81_9EURY</name>
<proteinExistence type="predicted"/>
<dbReference type="GeneID" id="73903780"/>
<dbReference type="SUPFAM" id="SSF101307">
    <property type="entry name" value="YutG-like"/>
    <property type="match status" value="1"/>
</dbReference>
<protein>
    <recommendedName>
        <fullName evidence="1">DUF7984 domain-containing protein</fullName>
    </recommendedName>
</protein>
<sequence length="172" mass="18516">MKLTPTRVEAERDWILNRSTPIVPLINDVRDALGDEFDADVAPITPEQYRSAVDDVFADGDLAVNVAALVSLLRDLDVEADYPGFVVDELLGRELAAMLAGTQPRRTLAEATFHYADVSVHGEDGEAAGLDDLDAALAAGFQTRLPGWPWTDEPAPFAVSTGEADDCDTDDS</sequence>
<dbReference type="RefSeq" id="WP_256531064.1">
    <property type="nucleotide sequence ID" value="NZ_CP101824.1"/>
</dbReference>
<keyword evidence="3" id="KW-1185">Reference proteome</keyword>
<dbReference type="EMBL" id="JBHSAQ010000006">
    <property type="protein sequence ID" value="MFC3958724.1"/>
    <property type="molecule type" value="Genomic_DNA"/>
</dbReference>
<evidence type="ECO:0000259" key="1">
    <source>
        <dbReference type="Pfam" id="PF25945"/>
    </source>
</evidence>
<evidence type="ECO:0000313" key="2">
    <source>
        <dbReference type="EMBL" id="MFC3958724.1"/>
    </source>
</evidence>
<organism evidence="2 3">
    <name type="scientific">Halovivax cerinus</name>
    <dbReference type="NCBI Taxonomy" id="1487865"/>
    <lineage>
        <taxon>Archaea</taxon>
        <taxon>Methanobacteriati</taxon>
        <taxon>Methanobacteriota</taxon>
        <taxon>Stenosarchaea group</taxon>
        <taxon>Halobacteria</taxon>
        <taxon>Halobacteriales</taxon>
        <taxon>Natrialbaceae</taxon>
        <taxon>Halovivax</taxon>
    </lineage>
</organism>
<dbReference type="AlphaFoldDB" id="A0ABD5NQ81"/>
<evidence type="ECO:0000313" key="3">
    <source>
        <dbReference type="Proteomes" id="UP001595846"/>
    </source>
</evidence>
<feature type="domain" description="DUF7984" evidence="1">
    <location>
        <begin position="1"/>
        <end position="160"/>
    </location>
</feature>
<dbReference type="Pfam" id="PF25945">
    <property type="entry name" value="DUF7984"/>
    <property type="match status" value="1"/>
</dbReference>
<dbReference type="Proteomes" id="UP001595846">
    <property type="component" value="Unassembled WGS sequence"/>
</dbReference>
<comment type="caution">
    <text evidence="2">The sequence shown here is derived from an EMBL/GenBank/DDBJ whole genome shotgun (WGS) entry which is preliminary data.</text>
</comment>
<accession>A0ABD5NQ81</accession>
<dbReference type="InterPro" id="IPR058290">
    <property type="entry name" value="DUF7984"/>
</dbReference>
<reference evidence="2 3" key="1">
    <citation type="journal article" date="2019" name="Int. J. Syst. Evol. Microbiol.">
        <title>The Global Catalogue of Microorganisms (GCM) 10K type strain sequencing project: providing services to taxonomists for standard genome sequencing and annotation.</title>
        <authorList>
            <consortium name="The Broad Institute Genomics Platform"/>
            <consortium name="The Broad Institute Genome Sequencing Center for Infectious Disease"/>
            <person name="Wu L."/>
            <person name="Ma J."/>
        </authorList>
    </citation>
    <scope>NUCLEOTIDE SEQUENCE [LARGE SCALE GENOMIC DNA]</scope>
    <source>
        <strain evidence="2 3">IBRC-M 10256</strain>
    </source>
</reference>
<gene>
    <name evidence="2" type="ORF">ACFOUR_10140</name>
</gene>